<dbReference type="FunFam" id="3.30.63.10:FF:000002">
    <property type="entry name" value="Guanylate kinase 1"/>
    <property type="match status" value="1"/>
</dbReference>
<dbReference type="AlphaFoldDB" id="A0A0R2BPZ4"/>
<keyword evidence="6 13" id="KW-0963">Cytoplasm</keyword>
<comment type="similarity">
    <text evidence="3 13">Belongs to the guanylate kinase family.</text>
</comment>
<gene>
    <name evidence="13" type="primary">gmk</name>
    <name evidence="15" type="ORF">FC82_GL000610</name>
</gene>
<dbReference type="SUPFAM" id="SSF52540">
    <property type="entry name" value="P-loop containing nucleoside triphosphate hydrolases"/>
    <property type="match status" value="1"/>
</dbReference>
<dbReference type="PROSITE" id="PS00856">
    <property type="entry name" value="GUANYLATE_KINASE_1"/>
    <property type="match status" value="1"/>
</dbReference>
<evidence type="ECO:0000256" key="8">
    <source>
        <dbReference type="ARBA" id="ARBA00022741"/>
    </source>
</evidence>
<protein>
    <recommendedName>
        <fullName evidence="5 13">Guanylate kinase</fullName>
        <ecNumber evidence="4 13">2.7.4.8</ecNumber>
    </recommendedName>
    <alternativeName>
        <fullName evidence="11 13">GMP kinase</fullName>
    </alternativeName>
</protein>
<sequence length="205" mass="23420">MTKRGMLIVLSGPSGVGKGTVRKALFDEGDTDFQYSISMTTRQPREGEKNGVDYFFVSKEQFEDNIQNGEMLEYAKYVDNYYGTPLNYVNETLDSGKDVFLEIEVNGAMQVRANCPDAVFVFLTPPDLMELKHRLINRGTEDIEVINARIKKAVGEIKMMRNYDYAVVNDEVENAVTSIRTIIRSERLRVTRVMPDYEQMIGEDD</sequence>
<evidence type="ECO:0000256" key="13">
    <source>
        <dbReference type="HAMAP-Rule" id="MF_00328"/>
    </source>
</evidence>
<evidence type="ECO:0000256" key="7">
    <source>
        <dbReference type="ARBA" id="ARBA00022679"/>
    </source>
</evidence>
<comment type="function">
    <text evidence="1 13">Essential for recycling GMP and indirectly, cGMP.</text>
</comment>
<dbReference type="InterPro" id="IPR020590">
    <property type="entry name" value="Guanylate_kinase_CS"/>
</dbReference>
<dbReference type="FunFam" id="3.40.50.300:FF:000855">
    <property type="entry name" value="Guanylate kinase"/>
    <property type="match status" value="1"/>
</dbReference>
<evidence type="ECO:0000256" key="12">
    <source>
        <dbReference type="ARBA" id="ARBA00048594"/>
    </source>
</evidence>
<dbReference type="STRING" id="33960.TY91_08180"/>
<dbReference type="InterPro" id="IPR008145">
    <property type="entry name" value="GK/Ca_channel_bsu"/>
</dbReference>
<dbReference type="EC" id="2.7.4.8" evidence="4 13"/>
<proteinExistence type="inferred from homology"/>
<evidence type="ECO:0000313" key="15">
    <source>
        <dbReference type="EMBL" id="KRM77363.1"/>
    </source>
</evidence>
<dbReference type="Gene3D" id="3.30.63.10">
    <property type="entry name" value="Guanylate Kinase phosphate binding domain"/>
    <property type="match status" value="1"/>
</dbReference>
<evidence type="ECO:0000256" key="5">
    <source>
        <dbReference type="ARBA" id="ARBA00016296"/>
    </source>
</evidence>
<evidence type="ECO:0000256" key="10">
    <source>
        <dbReference type="ARBA" id="ARBA00022840"/>
    </source>
</evidence>
<comment type="catalytic activity">
    <reaction evidence="12 13">
        <text>GMP + ATP = GDP + ADP</text>
        <dbReference type="Rhea" id="RHEA:20780"/>
        <dbReference type="ChEBI" id="CHEBI:30616"/>
        <dbReference type="ChEBI" id="CHEBI:58115"/>
        <dbReference type="ChEBI" id="CHEBI:58189"/>
        <dbReference type="ChEBI" id="CHEBI:456216"/>
        <dbReference type="EC" id="2.7.4.8"/>
    </reaction>
</comment>
<dbReference type="PROSITE" id="PS50052">
    <property type="entry name" value="GUANYLATE_KINASE_2"/>
    <property type="match status" value="1"/>
</dbReference>
<keyword evidence="9 13" id="KW-0418">Kinase</keyword>
<dbReference type="NCBIfam" id="TIGR03263">
    <property type="entry name" value="guanyl_kin"/>
    <property type="match status" value="1"/>
</dbReference>
<comment type="caution">
    <text evidence="15">The sequence shown here is derived from an EMBL/GenBank/DDBJ whole genome shotgun (WGS) entry which is preliminary data.</text>
</comment>
<reference evidence="15 16" key="1">
    <citation type="journal article" date="2015" name="Genome Announc.">
        <title>Expanding the biotechnology potential of lactobacilli through comparative genomics of 213 strains and associated genera.</title>
        <authorList>
            <person name="Sun Z."/>
            <person name="Harris H.M."/>
            <person name="McCann A."/>
            <person name="Guo C."/>
            <person name="Argimon S."/>
            <person name="Zhang W."/>
            <person name="Yang X."/>
            <person name="Jeffery I.B."/>
            <person name="Cooney J.C."/>
            <person name="Kagawa T.F."/>
            <person name="Liu W."/>
            <person name="Song Y."/>
            <person name="Salvetti E."/>
            <person name="Wrobel A."/>
            <person name="Rasinkangas P."/>
            <person name="Parkhill J."/>
            <person name="Rea M.C."/>
            <person name="O'Sullivan O."/>
            <person name="Ritari J."/>
            <person name="Douillard F.P."/>
            <person name="Paul Ross R."/>
            <person name="Yang R."/>
            <person name="Briner A.E."/>
            <person name="Felis G.E."/>
            <person name="de Vos W.M."/>
            <person name="Barrangou R."/>
            <person name="Klaenhammer T.R."/>
            <person name="Caufield P.W."/>
            <person name="Cui Y."/>
            <person name="Zhang H."/>
            <person name="O'Toole P.W."/>
        </authorList>
    </citation>
    <scope>NUCLEOTIDE SEQUENCE [LARGE SCALE GENOMIC DNA]</scope>
    <source>
        <strain evidence="15 16">DSM 20515</strain>
    </source>
</reference>
<dbReference type="GO" id="GO:0004385">
    <property type="term" value="F:GMP kinase activity"/>
    <property type="evidence" value="ECO:0007669"/>
    <property type="project" value="UniProtKB-UniRule"/>
</dbReference>
<dbReference type="InterPro" id="IPR017665">
    <property type="entry name" value="Guanylate_kinase"/>
</dbReference>
<keyword evidence="10 13" id="KW-0067">ATP-binding</keyword>
<dbReference type="GO" id="GO:0005524">
    <property type="term" value="F:ATP binding"/>
    <property type="evidence" value="ECO:0007669"/>
    <property type="project" value="UniProtKB-UniRule"/>
</dbReference>
<evidence type="ECO:0000256" key="3">
    <source>
        <dbReference type="ARBA" id="ARBA00005790"/>
    </source>
</evidence>
<dbReference type="EMBL" id="AYYR01000013">
    <property type="protein sequence ID" value="KRM77363.1"/>
    <property type="molecule type" value="Genomic_DNA"/>
</dbReference>
<feature type="domain" description="Guanylate kinase-like" evidence="14">
    <location>
        <begin position="5"/>
        <end position="184"/>
    </location>
</feature>
<name>A0A0R2BPZ4_SECCO</name>
<evidence type="ECO:0000256" key="2">
    <source>
        <dbReference type="ARBA" id="ARBA00004496"/>
    </source>
</evidence>
<dbReference type="PATRIC" id="fig|1423733.4.peg.632"/>
<dbReference type="Proteomes" id="UP000051845">
    <property type="component" value="Unassembled WGS sequence"/>
</dbReference>
<comment type="subcellular location">
    <subcellularLocation>
        <location evidence="2 13">Cytoplasm</location>
    </subcellularLocation>
</comment>
<evidence type="ECO:0000256" key="6">
    <source>
        <dbReference type="ARBA" id="ARBA00022490"/>
    </source>
</evidence>
<dbReference type="HAMAP" id="MF_00328">
    <property type="entry name" value="Guanylate_kinase"/>
    <property type="match status" value="1"/>
</dbReference>
<evidence type="ECO:0000313" key="16">
    <source>
        <dbReference type="Proteomes" id="UP000051845"/>
    </source>
</evidence>
<keyword evidence="8 13" id="KW-0547">Nucleotide-binding</keyword>
<organism evidence="15 16">
    <name type="scientific">Secundilactobacillus collinoides DSM 20515 = JCM 1123</name>
    <dbReference type="NCBI Taxonomy" id="1423733"/>
    <lineage>
        <taxon>Bacteria</taxon>
        <taxon>Bacillati</taxon>
        <taxon>Bacillota</taxon>
        <taxon>Bacilli</taxon>
        <taxon>Lactobacillales</taxon>
        <taxon>Lactobacillaceae</taxon>
        <taxon>Secundilactobacillus</taxon>
    </lineage>
</organism>
<dbReference type="CDD" id="cd00071">
    <property type="entry name" value="GMPK"/>
    <property type="match status" value="1"/>
</dbReference>
<dbReference type="RefSeq" id="WP_056996245.1">
    <property type="nucleotide sequence ID" value="NZ_AYYR01000013.1"/>
</dbReference>
<evidence type="ECO:0000256" key="9">
    <source>
        <dbReference type="ARBA" id="ARBA00022777"/>
    </source>
</evidence>
<dbReference type="GO" id="GO:0005829">
    <property type="term" value="C:cytosol"/>
    <property type="evidence" value="ECO:0007669"/>
    <property type="project" value="TreeGrafter"/>
</dbReference>
<evidence type="ECO:0000256" key="4">
    <source>
        <dbReference type="ARBA" id="ARBA00012961"/>
    </source>
</evidence>
<accession>A0A0R2BPZ4</accession>
<dbReference type="Gene3D" id="3.40.50.300">
    <property type="entry name" value="P-loop containing nucleotide triphosphate hydrolases"/>
    <property type="match status" value="1"/>
</dbReference>
<keyword evidence="7 13" id="KW-0808">Transferase</keyword>
<dbReference type="PANTHER" id="PTHR23117">
    <property type="entry name" value="GUANYLATE KINASE-RELATED"/>
    <property type="match status" value="1"/>
</dbReference>
<dbReference type="InterPro" id="IPR027417">
    <property type="entry name" value="P-loop_NTPase"/>
</dbReference>
<dbReference type="Pfam" id="PF00625">
    <property type="entry name" value="Guanylate_kin"/>
    <property type="match status" value="1"/>
</dbReference>
<evidence type="ECO:0000259" key="14">
    <source>
        <dbReference type="PROSITE" id="PS50052"/>
    </source>
</evidence>
<dbReference type="PANTHER" id="PTHR23117:SF13">
    <property type="entry name" value="GUANYLATE KINASE"/>
    <property type="match status" value="1"/>
</dbReference>
<feature type="binding site" evidence="13">
    <location>
        <begin position="12"/>
        <end position="19"/>
    </location>
    <ligand>
        <name>ATP</name>
        <dbReference type="ChEBI" id="CHEBI:30616"/>
    </ligand>
</feature>
<evidence type="ECO:0000256" key="1">
    <source>
        <dbReference type="ARBA" id="ARBA00003531"/>
    </source>
</evidence>
<dbReference type="SMART" id="SM00072">
    <property type="entry name" value="GuKc"/>
    <property type="match status" value="1"/>
</dbReference>
<dbReference type="InterPro" id="IPR008144">
    <property type="entry name" value="Guanylate_kin-like_dom"/>
</dbReference>
<evidence type="ECO:0000256" key="11">
    <source>
        <dbReference type="ARBA" id="ARBA00030128"/>
    </source>
</evidence>